<evidence type="ECO:0000259" key="6">
    <source>
        <dbReference type="Pfam" id="PF04932"/>
    </source>
</evidence>
<feature type="transmembrane region" description="Helical" evidence="5">
    <location>
        <begin position="81"/>
        <end position="103"/>
    </location>
</feature>
<feature type="transmembrane region" description="Helical" evidence="5">
    <location>
        <begin position="367"/>
        <end position="388"/>
    </location>
</feature>
<dbReference type="InterPro" id="IPR051533">
    <property type="entry name" value="WaaL-like"/>
</dbReference>
<comment type="caution">
    <text evidence="7">The sequence shown here is derived from an EMBL/GenBank/DDBJ whole genome shotgun (WGS) entry which is preliminary data.</text>
</comment>
<dbReference type="RefSeq" id="WP_146395574.1">
    <property type="nucleotide sequence ID" value="NZ_SJPQ01000001.1"/>
</dbReference>
<gene>
    <name evidence="7" type="ORF">Mal64_00790</name>
</gene>
<name>A0A5C5ZQZ3_9BACT</name>
<dbReference type="GO" id="GO:0016020">
    <property type="term" value="C:membrane"/>
    <property type="evidence" value="ECO:0007669"/>
    <property type="project" value="UniProtKB-SubCell"/>
</dbReference>
<protein>
    <submittedName>
        <fullName evidence="7">O-Antigen ligase</fullName>
    </submittedName>
</protein>
<dbReference type="OrthoDB" id="9806320at2"/>
<reference evidence="7 8" key="1">
    <citation type="submission" date="2019-02" db="EMBL/GenBank/DDBJ databases">
        <title>Deep-cultivation of Planctomycetes and their phenomic and genomic characterization uncovers novel biology.</title>
        <authorList>
            <person name="Wiegand S."/>
            <person name="Jogler M."/>
            <person name="Boedeker C."/>
            <person name="Pinto D."/>
            <person name="Vollmers J."/>
            <person name="Rivas-Marin E."/>
            <person name="Kohn T."/>
            <person name="Peeters S.H."/>
            <person name="Heuer A."/>
            <person name="Rast P."/>
            <person name="Oberbeckmann S."/>
            <person name="Bunk B."/>
            <person name="Jeske O."/>
            <person name="Meyerdierks A."/>
            <person name="Storesund J.E."/>
            <person name="Kallscheuer N."/>
            <person name="Luecker S."/>
            <person name="Lage O.M."/>
            <person name="Pohl T."/>
            <person name="Merkel B.J."/>
            <person name="Hornburger P."/>
            <person name="Mueller R.-W."/>
            <person name="Bruemmer F."/>
            <person name="Labrenz M."/>
            <person name="Spormann A.M."/>
            <person name="Op Den Camp H."/>
            <person name="Overmann J."/>
            <person name="Amann R."/>
            <person name="Jetten M.S.M."/>
            <person name="Mascher T."/>
            <person name="Medema M.H."/>
            <person name="Devos D.P."/>
            <person name="Kaster A.-K."/>
            <person name="Ovreas L."/>
            <person name="Rohde M."/>
            <person name="Galperin M.Y."/>
            <person name="Jogler C."/>
        </authorList>
    </citation>
    <scope>NUCLEOTIDE SEQUENCE [LARGE SCALE GENOMIC DNA]</scope>
    <source>
        <strain evidence="7 8">Mal64</strain>
    </source>
</reference>
<evidence type="ECO:0000256" key="5">
    <source>
        <dbReference type="SAM" id="Phobius"/>
    </source>
</evidence>
<feature type="transmembrane region" description="Helical" evidence="5">
    <location>
        <begin position="243"/>
        <end position="260"/>
    </location>
</feature>
<dbReference type="Proteomes" id="UP000315440">
    <property type="component" value="Unassembled WGS sequence"/>
</dbReference>
<evidence type="ECO:0000256" key="3">
    <source>
        <dbReference type="ARBA" id="ARBA00022989"/>
    </source>
</evidence>
<feature type="domain" description="O-antigen ligase-related" evidence="6">
    <location>
        <begin position="227"/>
        <end position="374"/>
    </location>
</feature>
<keyword evidence="8" id="KW-1185">Reference proteome</keyword>
<feature type="transmembrane region" description="Helical" evidence="5">
    <location>
        <begin position="428"/>
        <end position="445"/>
    </location>
</feature>
<dbReference type="AlphaFoldDB" id="A0A5C5ZQZ3"/>
<evidence type="ECO:0000313" key="8">
    <source>
        <dbReference type="Proteomes" id="UP000315440"/>
    </source>
</evidence>
<feature type="transmembrane region" description="Helical" evidence="5">
    <location>
        <begin position="115"/>
        <end position="132"/>
    </location>
</feature>
<feature type="transmembrane region" description="Helical" evidence="5">
    <location>
        <begin position="267"/>
        <end position="286"/>
    </location>
</feature>
<feature type="transmembrane region" description="Helical" evidence="5">
    <location>
        <begin position="400"/>
        <end position="416"/>
    </location>
</feature>
<dbReference type="InterPro" id="IPR007016">
    <property type="entry name" value="O-antigen_ligase-rel_domated"/>
</dbReference>
<keyword evidence="7" id="KW-0436">Ligase</keyword>
<dbReference type="PANTHER" id="PTHR37422">
    <property type="entry name" value="TEICHURONIC ACID BIOSYNTHESIS PROTEIN TUAE"/>
    <property type="match status" value="1"/>
</dbReference>
<evidence type="ECO:0000313" key="7">
    <source>
        <dbReference type="EMBL" id="TWT89700.1"/>
    </source>
</evidence>
<dbReference type="GO" id="GO:0016874">
    <property type="term" value="F:ligase activity"/>
    <property type="evidence" value="ECO:0007669"/>
    <property type="project" value="UniProtKB-KW"/>
</dbReference>
<proteinExistence type="predicted"/>
<evidence type="ECO:0000256" key="1">
    <source>
        <dbReference type="ARBA" id="ARBA00004141"/>
    </source>
</evidence>
<accession>A0A5C5ZQZ3</accession>
<keyword evidence="4 5" id="KW-0472">Membrane</keyword>
<organism evidence="7 8">
    <name type="scientific">Pseudobythopirellula maris</name>
    <dbReference type="NCBI Taxonomy" id="2527991"/>
    <lineage>
        <taxon>Bacteria</taxon>
        <taxon>Pseudomonadati</taxon>
        <taxon>Planctomycetota</taxon>
        <taxon>Planctomycetia</taxon>
        <taxon>Pirellulales</taxon>
        <taxon>Lacipirellulaceae</taxon>
        <taxon>Pseudobythopirellula</taxon>
    </lineage>
</organism>
<dbReference type="PANTHER" id="PTHR37422:SF23">
    <property type="entry name" value="TEICHURONIC ACID BIOSYNTHESIS PROTEIN TUAE"/>
    <property type="match status" value="1"/>
</dbReference>
<evidence type="ECO:0000256" key="4">
    <source>
        <dbReference type="ARBA" id="ARBA00023136"/>
    </source>
</evidence>
<keyword evidence="2 5" id="KW-0812">Transmembrane</keyword>
<feature type="transmembrane region" description="Helical" evidence="5">
    <location>
        <begin position="192"/>
        <end position="212"/>
    </location>
</feature>
<dbReference type="EMBL" id="SJPQ01000001">
    <property type="protein sequence ID" value="TWT89700.1"/>
    <property type="molecule type" value="Genomic_DNA"/>
</dbReference>
<dbReference type="Pfam" id="PF04932">
    <property type="entry name" value="Wzy_C"/>
    <property type="match status" value="1"/>
</dbReference>
<keyword evidence="3 5" id="KW-1133">Transmembrane helix</keyword>
<sequence length="471" mass="50523">MPAILAILALAAIVWGALVVRRTPVVVLVFGTLVVGYVLGHSFWNAHLGPLPLTLDRLLLAAVVAAFAVKQWRRQTTPTPWGVVDWALGLLLVWLTVSCYVSQPGEGVRLPTSPWFRLLASFWIPATLYLAVRGERLDASGVRWLLGALVALGVYLGVTALLETAGVWSLVFPRYIADPELGLHYGRARGPGLNSVSLGVYLSVCAGAAWLMIPRSPRWAQACLLAAVGLMASGVFLTATRSTWIGLAAGGGLVVLLQIPRAWRLTATLGSAVLMGLVLTVGWSAIVNLEREDSGGVSAHSVQQREAFAYVSAQMVRDYPLVGVGFGRFYDKKLPYLSDRRQSFELESLRELHHHNTFLSLLTETGMLGLALYLSVLAGALVAAWRLVHSPLASDAERTLGYLLVATVAIYAPSALFHDLSLVHSDQWLVFVITGLGVGAERRLALRTASASARSALPQATATARPTGAAI</sequence>
<comment type="subcellular location">
    <subcellularLocation>
        <location evidence="1">Membrane</location>
        <topology evidence="1">Multi-pass membrane protein</topology>
    </subcellularLocation>
</comment>
<feature type="transmembrane region" description="Helical" evidence="5">
    <location>
        <begin position="144"/>
        <end position="172"/>
    </location>
</feature>
<evidence type="ECO:0000256" key="2">
    <source>
        <dbReference type="ARBA" id="ARBA00022692"/>
    </source>
</evidence>